<gene>
    <name evidence="7" type="ORF">Q5716_05120</name>
</gene>
<evidence type="ECO:0000256" key="4">
    <source>
        <dbReference type="ARBA" id="ARBA00023136"/>
    </source>
</evidence>
<feature type="transmembrane region" description="Helical" evidence="5">
    <location>
        <begin position="314"/>
        <end position="334"/>
    </location>
</feature>
<feature type="transmembrane region" description="Helical" evidence="5">
    <location>
        <begin position="222"/>
        <end position="245"/>
    </location>
</feature>
<evidence type="ECO:0000256" key="5">
    <source>
        <dbReference type="SAM" id="Phobius"/>
    </source>
</evidence>
<dbReference type="InterPro" id="IPR020846">
    <property type="entry name" value="MFS_dom"/>
</dbReference>
<comment type="subcellular location">
    <subcellularLocation>
        <location evidence="1">Cell membrane</location>
        <topology evidence="1">Multi-pass membrane protein</topology>
    </subcellularLocation>
</comment>
<dbReference type="PANTHER" id="PTHR23523">
    <property type="match status" value="1"/>
</dbReference>
<feature type="transmembrane region" description="Helical" evidence="5">
    <location>
        <begin position="172"/>
        <end position="191"/>
    </location>
</feature>
<feature type="transmembrane region" description="Helical" evidence="5">
    <location>
        <begin position="381"/>
        <end position="399"/>
    </location>
</feature>
<feature type="domain" description="Major facilitator superfamily (MFS) profile" evidence="6">
    <location>
        <begin position="15"/>
        <end position="403"/>
    </location>
</feature>
<dbReference type="Pfam" id="PF07690">
    <property type="entry name" value="MFS_1"/>
    <property type="match status" value="1"/>
</dbReference>
<evidence type="ECO:0000259" key="6">
    <source>
        <dbReference type="PROSITE" id="PS50850"/>
    </source>
</evidence>
<dbReference type="Proteomes" id="UP001241072">
    <property type="component" value="Unassembled WGS sequence"/>
</dbReference>
<dbReference type="PROSITE" id="PS50850">
    <property type="entry name" value="MFS"/>
    <property type="match status" value="1"/>
</dbReference>
<dbReference type="RefSeq" id="WP_305002013.1">
    <property type="nucleotide sequence ID" value="NZ_JAUQUB010000001.1"/>
</dbReference>
<proteinExistence type="predicted"/>
<feature type="transmembrane region" description="Helical" evidence="5">
    <location>
        <begin position="257"/>
        <end position="277"/>
    </location>
</feature>
<dbReference type="InterPro" id="IPR011701">
    <property type="entry name" value="MFS"/>
</dbReference>
<feature type="transmembrane region" description="Helical" evidence="5">
    <location>
        <begin position="289"/>
        <end position="308"/>
    </location>
</feature>
<organism evidence="7 8">
    <name type="scientific">Antiquaquibacter soli</name>
    <dbReference type="NCBI Taxonomy" id="3064523"/>
    <lineage>
        <taxon>Bacteria</taxon>
        <taxon>Bacillati</taxon>
        <taxon>Actinomycetota</taxon>
        <taxon>Actinomycetes</taxon>
        <taxon>Micrococcales</taxon>
        <taxon>Microbacteriaceae</taxon>
        <taxon>Antiquaquibacter</taxon>
    </lineage>
</organism>
<dbReference type="PANTHER" id="PTHR23523:SF2">
    <property type="entry name" value="2-NITROIMIDAZOLE TRANSPORTER"/>
    <property type="match status" value="1"/>
</dbReference>
<dbReference type="EMBL" id="JAUQUB010000001">
    <property type="protein sequence ID" value="MDO7881606.1"/>
    <property type="molecule type" value="Genomic_DNA"/>
</dbReference>
<reference evidence="7 8" key="1">
    <citation type="submission" date="2023-07" db="EMBL/GenBank/DDBJ databases">
        <title>Protaetiibacter sp. nov WY-16 isolated from soil.</title>
        <authorList>
            <person name="Liu B."/>
            <person name="Wan Y."/>
        </authorList>
    </citation>
    <scope>NUCLEOTIDE SEQUENCE [LARGE SCALE GENOMIC DNA]</scope>
    <source>
        <strain evidence="7 8">WY-16</strain>
    </source>
</reference>
<accession>A0ABT9BP86</accession>
<evidence type="ECO:0000256" key="1">
    <source>
        <dbReference type="ARBA" id="ARBA00004651"/>
    </source>
</evidence>
<keyword evidence="8" id="KW-1185">Reference proteome</keyword>
<feature type="transmembrane region" description="Helical" evidence="5">
    <location>
        <begin position="137"/>
        <end position="160"/>
    </location>
</feature>
<sequence>MTAVLATRPLWAGRSMVLLGILLLAANLRTAVVAFSPIVSFVDDDIPLDVVGLGVLGMLPPIAFAASGIVAPWVARRIGLELSIAVACAAMVAGPLVRAVAGDYAVLLAGTVLALAGMGFGNILLPPAVKKYFPDRIGLVTSSYATLMALSTAIPPLIAAPVAGTAGWRASLALWGVIAAGALVPWIVVWLQSVAHARRIRESGDVLAVRGRFEGRIWRSRVAWAITLAFAIPGFNVYAMFAWLPELLRDTAGVDEVQAGALLGLFGLMGLPASLLVPILASRLRNVSVIIYAGLLFFLGGYAGLLLAPAAAPWLWVALAGSGPLMFQLCLALINLRTRSPEASVALSGFVQSIGYSAAAFGPLVVALLHDVSGGGWTVPLLLLAGSTLLSIVSAVTLARPRFVEDDLEGASDG</sequence>
<dbReference type="Gene3D" id="1.20.1250.20">
    <property type="entry name" value="MFS general substrate transporter like domains"/>
    <property type="match status" value="2"/>
</dbReference>
<keyword evidence="3 5" id="KW-1133">Transmembrane helix</keyword>
<dbReference type="InterPro" id="IPR036259">
    <property type="entry name" value="MFS_trans_sf"/>
</dbReference>
<comment type="caution">
    <text evidence="7">The sequence shown here is derived from an EMBL/GenBank/DDBJ whole genome shotgun (WGS) entry which is preliminary data.</text>
</comment>
<name>A0ABT9BP86_9MICO</name>
<dbReference type="InterPro" id="IPR052524">
    <property type="entry name" value="MFS_Cyanate_Porter"/>
</dbReference>
<feature type="transmembrane region" description="Helical" evidence="5">
    <location>
        <begin position="104"/>
        <end position="125"/>
    </location>
</feature>
<feature type="transmembrane region" description="Helical" evidence="5">
    <location>
        <begin position="346"/>
        <end position="369"/>
    </location>
</feature>
<evidence type="ECO:0000256" key="3">
    <source>
        <dbReference type="ARBA" id="ARBA00022989"/>
    </source>
</evidence>
<protein>
    <submittedName>
        <fullName evidence="7">MFS transporter</fullName>
    </submittedName>
</protein>
<feature type="transmembrane region" description="Helical" evidence="5">
    <location>
        <begin position="78"/>
        <end position="98"/>
    </location>
</feature>
<keyword evidence="2 5" id="KW-0812">Transmembrane</keyword>
<keyword evidence="4 5" id="KW-0472">Membrane</keyword>
<feature type="transmembrane region" description="Helical" evidence="5">
    <location>
        <begin position="50"/>
        <end position="71"/>
    </location>
</feature>
<evidence type="ECO:0000313" key="7">
    <source>
        <dbReference type="EMBL" id="MDO7881606.1"/>
    </source>
</evidence>
<evidence type="ECO:0000313" key="8">
    <source>
        <dbReference type="Proteomes" id="UP001241072"/>
    </source>
</evidence>
<evidence type="ECO:0000256" key="2">
    <source>
        <dbReference type="ARBA" id="ARBA00022692"/>
    </source>
</evidence>
<dbReference type="SUPFAM" id="SSF103473">
    <property type="entry name" value="MFS general substrate transporter"/>
    <property type="match status" value="1"/>
</dbReference>